<dbReference type="RefSeq" id="WP_064273618.1">
    <property type="nucleotide sequence ID" value="NZ_LUTU01000005.1"/>
</dbReference>
<dbReference type="Pfam" id="PF00962">
    <property type="entry name" value="A_deaminase"/>
    <property type="match status" value="1"/>
</dbReference>
<reference evidence="6 7" key="1">
    <citation type="submission" date="2016-03" db="EMBL/GenBank/DDBJ databases">
        <title>Draft genome sequence of Gluconobacter cerinus strain CECT 9110.</title>
        <authorList>
            <person name="Sainz F."/>
            <person name="Mas A."/>
            <person name="Torija M.J."/>
        </authorList>
    </citation>
    <scope>NUCLEOTIDE SEQUENCE [LARGE SCALE GENOMIC DNA]</scope>
    <source>
        <strain evidence="6 7">CECT 9110</strain>
    </source>
</reference>
<organism evidence="6 7">
    <name type="scientific">Gluconobacter cerinus</name>
    <dbReference type="NCBI Taxonomy" id="38307"/>
    <lineage>
        <taxon>Bacteria</taxon>
        <taxon>Pseudomonadati</taxon>
        <taxon>Pseudomonadota</taxon>
        <taxon>Alphaproteobacteria</taxon>
        <taxon>Acetobacterales</taxon>
        <taxon>Acetobacteraceae</taxon>
        <taxon>Gluconobacter</taxon>
    </lineage>
</organism>
<dbReference type="AlphaFoldDB" id="A0A1B6VLF1"/>
<dbReference type="GO" id="GO:0043103">
    <property type="term" value="P:hypoxanthine salvage"/>
    <property type="evidence" value="ECO:0007669"/>
    <property type="project" value="UniProtKB-UniRule"/>
</dbReference>
<accession>A0A1B6VLF1</accession>
<keyword evidence="3 4" id="KW-0862">Zinc</keyword>
<comment type="catalytic activity">
    <reaction evidence="4">
        <text>adenine + H2O + H(+) = hypoxanthine + NH4(+)</text>
        <dbReference type="Rhea" id="RHEA:23688"/>
        <dbReference type="ChEBI" id="CHEBI:15377"/>
        <dbReference type="ChEBI" id="CHEBI:15378"/>
        <dbReference type="ChEBI" id="CHEBI:16708"/>
        <dbReference type="ChEBI" id="CHEBI:17368"/>
        <dbReference type="ChEBI" id="CHEBI:28938"/>
        <dbReference type="EC" id="3.5.4.2"/>
    </reaction>
</comment>
<proteinExistence type="inferred from homology"/>
<comment type="caution">
    <text evidence="4">Lacks conserved residue(s) required for the propagation of feature annotation.</text>
</comment>
<dbReference type="PANTHER" id="PTHR43114">
    <property type="entry name" value="ADENINE DEAMINASE"/>
    <property type="match status" value="1"/>
</dbReference>
<evidence type="ECO:0000256" key="3">
    <source>
        <dbReference type="ARBA" id="ARBA00022833"/>
    </source>
</evidence>
<feature type="domain" description="Adenosine deaminase" evidence="5">
    <location>
        <begin position="14"/>
        <end position="338"/>
    </location>
</feature>
<sequence length="351" mass="39926">MSVVCMQEFLEKLPKAELHVHLEGTLEADLKIKLAERNNHPLRSSSAEEIRQGYVYHDLPSFLTLYYEGVELLQTEQDFHDLCYDYLRKVAQQNVLYTEMFFDPQLHTRRGIAFGTVIRGFNAAQEEAEKDFGIRSHLIMCFIREMSADSADETFTQALPYLERPGRSRIIGVGLDSDEKGNPPAKFAKTFARARALGLHLTMHCDLDQQNTHEHIRQALQDLGSERLDHGLNVLETPELIAMARDKGVTFTLCPSPNDVIRPGRSRQDIRDMLAAGLKITINSDDPGYMQSVYMTESFAKAQSAADLTRDELIQISRNAFQAAWISDDERALYLDALETFARKYKVEMSS</sequence>
<dbReference type="NCBIfam" id="TIGR01430">
    <property type="entry name" value="aden_deam"/>
    <property type="match status" value="1"/>
</dbReference>
<feature type="binding site" evidence="4">
    <location>
        <position position="204"/>
    </location>
    <ligand>
        <name>Zn(2+)</name>
        <dbReference type="ChEBI" id="CHEBI:29105"/>
        <note>catalytic</note>
    </ligand>
</feature>
<dbReference type="PATRIC" id="fig|38307.3.peg.755"/>
<protein>
    <recommendedName>
        <fullName evidence="4">Adenine deaminase</fullName>
        <shortName evidence="4">ADE</shortName>
        <ecNumber evidence="4">3.5.4.2</ecNumber>
    </recommendedName>
    <alternativeName>
        <fullName evidence="4">Adenine aminohydrolase</fullName>
        <shortName evidence="4">AAH</shortName>
    </alternativeName>
</protein>
<keyword evidence="2 4" id="KW-0378">Hydrolase</keyword>
<dbReference type="InterPro" id="IPR028892">
    <property type="entry name" value="ADE"/>
</dbReference>
<dbReference type="GO" id="GO:0008270">
    <property type="term" value="F:zinc ion binding"/>
    <property type="evidence" value="ECO:0007669"/>
    <property type="project" value="UniProtKB-UniRule"/>
</dbReference>
<dbReference type="HAMAP" id="MF_01962">
    <property type="entry name" value="Adenine_deaminase"/>
    <property type="match status" value="1"/>
</dbReference>
<evidence type="ECO:0000256" key="2">
    <source>
        <dbReference type="ARBA" id="ARBA00022801"/>
    </source>
</evidence>
<dbReference type="GO" id="GO:0006146">
    <property type="term" value="P:adenine catabolic process"/>
    <property type="evidence" value="ECO:0007669"/>
    <property type="project" value="UniProtKB-UniRule"/>
</dbReference>
<keyword evidence="4" id="KW-0546">Nucleotide metabolism</keyword>
<keyword evidence="1 4" id="KW-0479">Metal-binding</keyword>
<dbReference type="OrthoDB" id="105475at2"/>
<dbReference type="InterPro" id="IPR032466">
    <property type="entry name" value="Metal_Hydrolase"/>
</dbReference>
<comment type="similarity">
    <text evidence="4">Belongs to the metallo-dependent hydrolases superfamily. Adenosine and AMP deaminases family. Adenine deaminase type 2 subfamily.</text>
</comment>
<dbReference type="SUPFAM" id="SSF51556">
    <property type="entry name" value="Metallo-dependent hydrolases"/>
    <property type="match status" value="1"/>
</dbReference>
<dbReference type="EMBL" id="LUTU01000005">
    <property type="protein sequence ID" value="OAJ68034.1"/>
    <property type="molecule type" value="Genomic_DNA"/>
</dbReference>
<feature type="site" description="Important for catalytic activity" evidence="4">
    <location>
        <position position="230"/>
    </location>
</feature>
<dbReference type="EC" id="3.5.4.2" evidence="4"/>
<gene>
    <name evidence="6" type="ORF">A0123_00735</name>
</gene>
<dbReference type="InterPro" id="IPR001365">
    <property type="entry name" value="A_deaminase_dom"/>
</dbReference>
<evidence type="ECO:0000259" key="5">
    <source>
        <dbReference type="Pfam" id="PF00962"/>
    </source>
</evidence>
<dbReference type="Gene3D" id="3.20.20.140">
    <property type="entry name" value="Metal-dependent hydrolases"/>
    <property type="match status" value="1"/>
</dbReference>
<dbReference type="Proteomes" id="UP000077786">
    <property type="component" value="Unassembled WGS sequence"/>
</dbReference>
<evidence type="ECO:0000313" key="7">
    <source>
        <dbReference type="Proteomes" id="UP000077786"/>
    </source>
</evidence>
<evidence type="ECO:0000256" key="1">
    <source>
        <dbReference type="ARBA" id="ARBA00022723"/>
    </source>
</evidence>
<name>A0A1B6VLF1_9PROT</name>
<dbReference type="InterPro" id="IPR006330">
    <property type="entry name" value="Ado/ade_deaminase"/>
</dbReference>
<evidence type="ECO:0000256" key="4">
    <source>
        <dbReference type="HAMAP-Rule" id="MF_01962"/>
    </source>
</evidence>
<dbReference type="GO" id="GO:0005829">
    <property type="term" value="C:cytosol"/>
    <property type="evidence" value="ECO:0007669"/>
    <property type="project" value="TreeGrafter"/>
</dbReference>
<feature type="binding site" evidence="4">
    <location>
        <position position="286"/>
    </location>
    <ligand>
        <name>substrate</name>
    </ligand>
</feature>
<comment type="cofactor">
    <cofactor evidence="4">
        <name>Zn(2+)</name>
        <dbReference type="ChEBI" id="CHEBI:29105"/>
    </cofactor>
    <text evidence="4">Binds 1 zinc ion per subunit.</text>
</comment>
<comment type="caution">
    <text evidence="6">The sequence shown here is derived from an EMBL/GenBank/DDBJ whole genome shotgun (WGS) entry which is preliminary data.</text>
</comment>
<evidence type="ECO:0000313" key="6">
    <source>
        <dbReference type="EMBL" id="OAJ68034.1"/>
    </source>
</evidence>
<feature type="binding site" evidence="4">
    <location>
        <position position="21"/>
    </location>
    <ligand>
        <name>Zn(2+)</name>
        <dbReference type="ChEBI" id="CHEBI:29105"/>
        <note>catalytic</note>
    </ligand>
</feature>
<feature type="binding site" evidence="4">
    <location>
        <position position="19"/>
    </location>
    <ligand>
        <name>Zn(2+)</name>
        <dbReference type="ChEBI" id="CHEBI:29105"/>
        <note>catalytic</note>
    </ligand>
</feature>
<dbReference type="PANTHER" id="PTHR43114:SF7">
    <property type="entry name" value="ADENOSINE DEAMINASE DOMAIN-CONTAINING PROTEIN"/>
    <property type="match status" value="1"/>
</dbReference>
<feature type="binding site" evidence="4">
    <location>
        <position position="285"/>
    </location>
    <ligand>
        <name>Zn(2+)</name>
        <dbReference type="ChEBI" id="CHEBI:29105"/>
        <note>catalytic</note>
    </ligand>
</feature>
<dbReference type="GO" id="GO:0000034">
    <property type="term" value="F:adenine deaminase activity"/>
    <property type="evidence" value="ECO:0007669"/>
    <property type="project" value="UniProtKB-UniRule"/>
</dbReference>
<comment type="function">
    <text evidence="4">Catalyzes the hydrolytic deamination of adenine to hypoxanthine. Plays an important role in the purine salvage pathway and in nitrogen catabolism.</text>
</comment>
<dbReference type="GO" id="GO:0009117">
    <property type="term" value="P:nucleotide metabolic process"/>
    <property type="evidence" value="ECO:0007669"/>
    <property type="project" value="UniProtKB-KW"/>
</dbReference>